<evidence type="ECO:0000256" key="5">
    <source>
        <dbReference type="SAM" id="Phobius"/>
    </source>
</evidence>
<dbReference type="Proteomes" id="UP000219369">
    <property type="component" value="Unassembled WGS sequence"/>
</dbReference>
<organism evidence="6 7">
    <name type="scientific">Fusarium oxysporum</name>
    <name type="common">Fusarium vascular wilt</name>
    <dbReference type="NCBI Taxonomy" id="5507"/>
    <lineage>
        <taxon>Eukaryota</taxon>
        <taxon>Fungi</taxon>
        <taxon>Dikarya</taxon>
        <taxon>Ascomycota</taxon>
        <taxon>Pezizomycotina</taxon>
        <taxon>Sordariomycetes</taxon>
        <taxon>Hypocreomycetidae</taxon>
        <taxon>Hypocreales</taxon>
        <taxon>Nectriaceae</taxon>
        <taxon>Fusarium</taxon>
        <taxon>Fusarium oxysporum species complex</taxon>
    </lineage>
</organism>
<dbReference type="AlphaFoldDB" id="A0A2H3U4B1"/>
<dbReference type="InterPro" id="IPR038665">
    <property type="entry name" value="Voltage-dep_anion_channel_sf"/>
</dbReference>
<proteinExistence type="predicted"/>
<name>A0A2H3U4B1_FUSOX</name>
<reference evidence="7" key="1">
    <citation type="submission" date="2016-09" db="EMBL/GenBank/DDBJ databases">
        <authorList>
            <person name="Guldener U."/>
        </authorList>
    </citation>
    <scope>NUCLEOTIDE SEQUENCE [LARGE SCALE GENOMIC DNA]</scope>
    <source>
        <strain evidence="7">V64-1</strain>
    </source>
</reference>
<dbReference type="EMBL" id="FMJY01000007">
    <property type="protein sequence ID" value="SCO88919.1"/>
    <property type="molecule type" value="Genomic_DNA"/>
</dbReference>
<evidence type="ECO:0000256" key="1">
    <source>
        <dbReference type="ARBA" id="ARBA00004141"/>
    </source>
</evidence>
<evidence type="ECO:0000256" key="3">
    <source>
        <dbReference type="ARBA" id="ARBA00022989"/>
    </source>
</evidence>
<evidence type="ECO:0000313" key="7">
    <source>
        <dbReference type="Proteomes" id="UP000219369"/>
    </source>
</evidence>
<dbReference type="PANTHER" id="PTHR31162:SF0">
    <property type="entry name" value="MALIC ACID TRANSPORT PROTEIN"/>
    <property type="match status" value="1"/>
</dbReference>
<evidence type="ECO:0000256" key="4">
    <source>
        <dbReference type="ARBA" id="ARBA00023136"/>
    </source>
</evidence>
<dbReference type="OrthoDB" id="2901184at2759"/>
<sequence length="116" mass="12293">MQPEIAAIPIIVAGLTCQGLGLSVAVLMYAHMVGRLISAGLPNREHRPGLFMNVGPPSFTALALIGMANGLPKSLDPDMDGLLIDVGIIRTMALISGIFLWTLAAWWWGIAIMAVV</sequence>
<dbReference type="InterPro" id="IPR030185">
    <property type="entry name" value="Mae1"/>
</dbReference>
<protein>
    <submittedName>
        <fullName evidence="6">Uncharacterized protein</fullName>
    </submittedName>
</protein>
<evidence type="ECO:0000256" key="2">
    <source>
        <dbReference type="ARBA" id="ARBA00022692"/>
    </source>
</evidence>
<dbReference type="PANTHER" id="PTHR31162">
    <property type="entry name" value="MALIC ACID TRANSPORT PROTEIN-RELATED"/>
    <property type="match status" value="1"/>
</dbReference>
<keyword evidence="3 5" id="KW-1133">Transmembrane helix</keyword>
<dbReference type="GO" id="GO:0016020">
    <property type="term" value="C:membrane"/>
    <property type="evidence" value="ECO:0007669"/>
    <property type="project" value="UniProtKB-SubCell"/>
</dbReference>
<feature type="transmembrane region" description="Helical" evidence="5">
    <location>
        <begin position="50"/>
        <end position="68"/>
    </location>
</feature>
<dbReference type="Pfam" id="PF03595">
    <property type="entry name" value="SLAC1"/>
    <property type="match status" value="1"/>
</dbReference>
<gene>
    <name evidence="6" type="ORF">FRV6_13047</name>
</gene>
<accession>A0A2H3U4B1</accession>
<feature type="transmembrane region" description="Helical" evidence="5">
    <location>
        <begin position="6"/>
        <end position="29"/>
    </location>
</feature>
<dbReference type="Gene3D" id="1.50.10.150">
    <property type="entry name" value="Voltage-dependent anion channel"/>
    <property type="match status" value="1"/>
</dbReference>
<evidence type="ECO:0000313" key="6">
    <source>
        <dbReference type="EMBL" id="SCO88919.1"/>
    </source>
</evidence>
<keyword evidence="2 5" id="KW-0812">Transmembrane</keyword>
<keyword evidence="4 5" id="KW-0472">Membrane</keyword>
<dbReference type="InterPro" id="IPR004695">
    <property type="entry name" value="SLAC1/Mae1/Ssu1/TehA"/>
</dbReference>
<comment type="subcellular location">
    <subcellularLocation>
        <location evidence="1">Membrane</location>
        <topology evidence="1">Multi-pass membrane protein</topology>
    </subcellularLocation>
</comment>
<feature type="transmembrane region" description="Helical" evidence="5">
    <location>
        <begin position="88"/>
        <end position="115"/>
    </location>
</feature>
<dbReference type="GO" id="GO:0015140">
    <property type="term" value="F:malate transmembrane transporter activity"/>
    <property type="evidence" value="ECO:0007669"/>
    <property type="project" value="InterPro"/>
</dbReference>